<reference evidence="1 2" key="1">
    <citation type="submission" date="2015-08" db="EMBL/GenBank/DDBJ databases">
        <title>Next Generation Sequencing and Analysis of the Genome of Puccinia sorghi L Schw, the Causal Agent of Maize Common Rust.</title>
        <authorList>
            <person name="Rochi L."/>
            <person name="Burguener G."/>
            <person name="Darino M."/>
            <person name="Turjanski A."/>
            <person name="Kreff E."/>
            <person name="Dieguez M.J."/>
            <person name="Sacco F."/>
        </authorList>
    </citation>
    <scope>NUCLEOTIDE SEQUENCE [LARGE SCALE GENOMIC DNA]</scope>
    <source>
        <strain evidence="1 2">RO10H11247</strain>
    </source>
</reference>
<dbReference type="EMBL" id="LAVV01010530">
    <property type="protein sequence ID" value="KNZ48912.1"/>
    <property type="molecule type" value="Genomic_DNA"/>
</dbReference>
<proteinExistence type="predicted"/>
<dbReference type="VEuPathDB" id="FungiDB:VP01_5329g2"/>
<evidence type="ECO:0000313" key="1">
    <source>
        <dbReference type="EMBL" id="KNZ48912.1"/>
    </source>
</evidence>
<sequence>MVRRVKDWITIYILNKIKFESNLIANTFKSPVLFWSTSFSQSFSPHFVPPNNHPHIVIAFLSPLKYFVLERAVSGEVPEFRRFVSVKPKNYCFDYQTQ</sequence>
<keyword evidence="2" id="KW-1185">Reference proteome</keyword>
<dbReference type="AlphaFoldDB" id="A0A0L6UKY2"/>
<comment type="caution">
    <text evidence="1">The sequence shown here is derived from an EMBL/GenBank/DDBJ whole genome shotgun (WGS) entry which is preliminary data.</text>
</comment>
<protein>
    <submittedName>
        <fullName evidence="1">Uncharacterized protein</fullName>
    </submittedName>
</protein>
<evidence type="ECO:0000313" key="2">
    <source>
        <dbReference type="Proteomes" id="UP000037035"/>
    </source>
</evidence>
<dbReference type="Proteomes" id="UP000037035">
    <property type="component" value="Unassembled WGS sequence"/>
</dbReference>
<gene>
    <name evidence="1" type="ORF">VP01_5329g2</name>
</gene>
<name>A0A0L6UKY2_9BASI</name>
<organism evidence="1 2">
    <name type="scientific">Puccinia sorghi</name>
    <dbReference type="NCBI Taxonomy" id="27349"/>
    <lineage>
        <taxon>Eukaryota</taxon>
        <taxon>Fungi</taxon>
        <taxon>Dikarya</taxon>
        <taxon>Basidiomycota</taxon>
        <taxon>Pucciniomycotina</taxon>
        <taxon>Pucciniomycetes</taxon>
        <taxon>Pucciniales</taxon>
        <taxon>Pucciniaceae</taxon>
        <taxon>Puccinia</taxon>
    </lineage>
</organism>
<accession>A0A0L6UKY2</accession>